<dbReference type="KEGG" id="csal:NBC122_02235"/>
<evidence type="ECO:0000313" key="6">
    <source>
        <dbReference type="Proteomes" id="UP000294419"/>
    </source>
</evidence>
<feature type="chain" id="PRO_5020853204" evidence="2">
    <location>
        <begin position="19"/>
        <end position="261"/>
    </location>
</feature>
<evidence type="ECO:0000256" key="2">
    <source>
        <dbReference type="SAM" id="SignalP"/>
    </source>
</evidence>
<sequence>MKKLLLIGALALTSLISAQTTIFSADFSSAAGWSVADRDGDGNNWGIFNLTTPLNGFAVGQVAGSRSWSSTEGPLSPDNLLISPDIVLPTGGTLNFSVKVGSVDEDYFDDHYAIYAILSTAVFTGSETPLIENTLTSAEAVTVTADLSTLAGKTIKLVFRHFDSFDQNIFLMDDVLVTQTMLGASDSSINSGIRVYPNPTSDYINFTEKVKSVQIFDASGRKANFPQVVDNKLDVRNLAKGIYVIKFETEKGIQSLKFIKE</sequence>
<dbReference type="Gene3D" id="2.60.120.200">
    <property type="match status" value="1"/>
</dbReference>
<dbReference type="EMBL" id="CP037954">
    <property type="protein sequence ID" value="QBO59041.1"/>
    <property type="molecule type" value="Genomic_DNA"/>
</dbReference>
<dbReference type="NCBIfam" id="TIGR04183">
    <property type="entry name" value="Por_Secre_tail"/>
    <property type="match status" value="1"/>
</dbReference>
<evidence type="ECO:0000259" key="4">
    <source>
        <dbReference type="Pfam" id="PF18962"/>
    </source>
</evidence>
<dbReference type="NCBIfam" id="NF038128">
    <property type="entry name" value="choice_anch_J"/>
    <property type="match status" value="1"/>
</dbReference>
<dbReference type="Proteomes" id="UP000294419">
    <property type="component" value="Chromosome"/>
</dbReference>
<reference evidence="5 6" key="1">
    <citation type="submission" date="2019-03" db="EMBL/GenBank/DDBJ databases">
        <authorList>
            <person name="Kim H."/>
            <person name="Yu S.-M."/>
        </authorList>
    </citation>
    <scope>NUCLEOTIDE SEQUENCE [LARGE SCALE GENOMIC DNA]</scope>
    <source>
        <strain evidence="5 6">NBC122</strain>
    </source>
</reference>
<evidence type="ECO:0000313" key="5">
    <source>
        <dbReference type="EMBL" id="QBO59041.1"/>
    </source>
</evidence>
<name>A0A4P6ZH39_9FLAO</name>
<dbReference type="Pfam" id="PF18962">
    <property type="entry name" value="Por_Secre_tail"/>
    <property type="match status" value="1"/>
</dbReference>
<feature type="domain" description="Cleaved adhesin" evidence="3">
    <location>
        <begin position="30"/>
        <end position="176"/>
    </location>
</feature>
<evidence type="ECO:0000259" key="3">
    <source>
        <dbReference type="Pfam" id="PF07675"/>
    </source>
</evidence>
<dbReference type="InterPro" id="IPR011628">
    <property type="entry name" value="Cleaved_adhesin"/>
</dbReference>
<gene>
    <name evidence="5" type="primary">hagA</name>
    <name evidence="5" type="ORF">NBC122_02235</name>
</gene>
<feature type="domain" description="Secretion system C-terminal sorting" evidence="4">
    <location>
        <begin position="195"/>
        <end position="258"/>
    </location>
</feature>
<dbReference type="AlphaFoldDB" id="A0A4P6ZH39"/>
<organism evidence="5 6">
    <name type="scientific">Chryseobacterium salivictor</name>
    <dbReference type="NCBI Taxonomy" id="2547600"/>
    <lineage>
        <taxon>Bacteria</taxon>
        <taxon>Pseudomonadati</taxon>
        <taxon>Bacteroidota</taxon>
        <taxon>Flavobacteriia</taxon>
        <taxon>Flavobacteriales</taxon>
        <taxon>Weeksellaceae</taxon>
        <taxon>Chryseobacterium group</taxon>
        <taxon>Chryseobacterium</taxon>
    </lineage>
</organism>
<accession>A0A4P6ZH39</accession>
<dbReference type="OrthoDB" id="957862at2"/>
<keyword evidence="6" id="KW-1185">Reference proteome</keyword>
<dbReference type="RefSeq" id="WP_133440410.1">
    <property type="nucleotide sequence ID" value="NZ_CP037954.1"/>
</dbReference>
<proteinExistence type="predicted"/>
<keyword evidence="1 2" id="KW-0732">Signal</keyword>
<feature type="signal peptide" evidence="2">
    <location>
        <begin position="1"/>
        <end position="18"/>
    </location>
</feature>
<protein>
    <submittedName>
        <fullName evidence="5">Hemagglutinin A</fullName>
    </submittedName>
</protein>
<evidence type="ECO:0000256" key="1">
    <source>
        <dbReference type="ARBA" id="ARBA00022729"/>
    </source>
</evidence>
<dbReference type="Pfam" id="PF07675">
    <property type="entry name" value="Cleaved_Adhesin"/>
    <property type="match status" value="1"/>
</dbReference>
<dbReference type="InterPro" id="IPR026444">
    <property type="entry name" value="Secre_tail"/>
</dbReference>